<evidence type="ECO:0000313" key="2">
    <source>
        <dbReference type="EMBL" id="RKO85567.1"/>
    </source>
</evidence>
<proteinExistence type="predicted"/>
<dbReference type="Proteomes" id="UP000269721">
    <property type="component" value="Unassembled WGS sequence"/>
</dbReference>
<reference evidence="3" key="1">
    <citation type="journal article" date="2018" name="Nat. Microbiol.">
        <title>Leveraging single-cell genomics to expand the fungal tree of life.</title>
        <authorList>
            <person name="Ahrendt S.R."/>
            <person name="Quandt C.A."/>
            <person name="Ciobanu D."/>
            <person name="Clum A."/>
            <person name="Salamov A."/>
            <person name="Andreopoulos B."/>
            <person name="Cheng J.F."/>
            <person name="Woyke T."/>
            <person name="Pelin A."/>
            <person name="Henrissat B."/>
            <person name="Reynolds N.K."/>
            <person name="Benny G.L."/>
            <person name="Smith M.E."/>
            <person name="James T.Y."/>
            <person name="Grigoriev I.V."/>
        </authorList>
    </citation>
    <scope>NUCLEOTIDE SEQUENCE [LARGE SCALE GENOMIC DNA]</scope>
</reference>
<feature type="region of interest" description="Disordered" evidence="1">
    <location>
        <begin position="121"/>
        <end position="149"/>
    </location>
</feature>
<organism evidence="2 3">
    <name type="scientific">Blyttiomyces helicus</name>
    <dbReference type="NCBI Taxonomy" id="388810"/>
    <lineage>
        <taxon>Eukaryota</taxon>
        <taxon>Fungi</taxon>
        <taxon>Fungi incertae sedis</taxon>
        <taxon>Chytridiomycota</taxon>
        <taxon>Chytridiomycota incertae sedis</taxon>
        <taxon>Chytridiomycetes</taxon>
        <taxon>Chytridiomycetes incertae sedis</taxon>
        <taxon>Blyttiomyces</taxon>
    </lineage>
</organism>
<gene>
    <name evidence="2" type="ORF">BDK51DRAFT_32585</name>
</gene>
<evidence type="ECO:0008006" key="4">
    <source>
        <dbReference type="Google" id="ProtNLM"/>
    </source>
</evidence>
<evidence type="ECO:0000256" key="1">
    <source>
        <dbReference type="SAM" id="MobiDB-lite"/>
    </source>
</evidence>
<sequence length="225" mass="25317">MTNMELKIFRSLWATNQWTWEELFPLLKAKGFAGIEASLSDVGYPDTQKFFRLLKANGLSWICGIYSSWVRRGGYPVRHPPSSEPTQPLPGSIRIRSQAPFTWKPGHLVIQTTGSRVGGRFASHLQRTRPRQTDRKISWTEGEPESTVSEVYKSLPSQSQGPDGPMVTTFHGMNAKRHAGIARPKIFQLLVRSIARANPLKNYEIAKTNRIEPQTTPYAISAVLV</sequence>
<protein>
    <recommendedName>
        <fullName evidence="4">Xylose isomerase-like TIM barrel domain-containing protein</fullName>
    </recommendedName>
</protein>
<evidence type="ECO:0000313" key="3">
    <source>
        <dbReference type="Proteomes" id="UP000269721"/>
    </source>
</evidence>
<dbReference type="EMBL" id="KZ998959">
    <property type="protein sequence ID" value="RKO85567.1"/>
    <property type="molecule type" value="Genomic_DNA"/>
</dbReference>
<keyword evidence="3" id="KW-1185">Reference proteome</keyword>
<name>A0A4V1IQ74_9FUNG</name>
<accession>A0A4V1IQ74</accession>
<dbReference type="AlphaFoldDB" id="A0A4V1IQ74"/>